<gene>
    <name evidence="2" type="ORF">GMARGA_LOCUS35341</name>
</gene>
<evidence type="ECO:0000313" key="3">
    <source>
        <dbReference type="Proteomes" id="UP000789901"/>
    </source>
</evidence>
<accession>A0ABN7WVA7</accession>
<evidence type="ECO:0000313" key="2">
    <source>
        <dbReference type="EMBL" id="CAG8841277.1"/>
    </source>
</evidence>
<comment type="caution">
    <text evidence="2">The sequence shown here is derived from an EMBL/GenBank/DDBJ whole genome shotgun (WGS) entry which is preliminary data.</text>
</comment>
<feature type="non-terminal residue" evidence="2">
    <location>
        <position position="1"/>
    </location>
</feature>
<proteinExistence type="predicted"/>
<reference evidence="2 3" key="1">
    <citation type="submission" date="2021-06" db="EMBL/GenBank/DDBJ databases">
        <authorList>
            <person name="Kallberg Y."/>
            <person name="Tangrot J."/>
            <person name="Rosling A."/>
        </authorList>
    </citation>
    <scope>NUCLEOTIDE SEQUENCE [LARGE SCALE GENOMIC DNA]</scope>
    <source>
        <strain evidence="2 3">120-4 pot B 10/14</strain>
    </source>
</reference>
<keyword evidence="3" id="KW-1185">Reference proteome</keyword>
<dbReference type="EMBL" id="CAJVQB010065389">
    <property type="protein sequence ID" value="CAG8841277.1"/>
    <property type="molecule type" value="Genomic_DNA"/>
</dbReference>
<evidence type="ECO:0000256" key="1">
    <source>
        <dbReference type="SAM" id="MobiDB-lite"/>
    </source>
</evidence>
<feature type="region of interest" description="Disordered" evidence="1">
    <location>
        <begin position="1"/>
        <end position="22"/>
    </location>
</feature>
<organism evidence="2 3">
    <name type="scientific">Gigaspora margarita</name>
    <dbReference type="NCBI Taxonomy" id="4874"/>
    <lineage>
        <taxon>Eukaryota</taxon>
        <taxon>Fungi</taxon>
        <taxon>Fungi incertae sedis</taxon>
        <taxon>Mucoromycota</taxon>
        <taxon>Glomeromycotina</taxon>
        <taxon>Glomeromycetes</taxon>
        <taxon>Diversisporales</taxon>
        <taxon>Gigasporaceae</taxon>
        <taxon>Gigaspora</taxon>
    </lineage>
</organism>
<protein>
    <submittedName>
        <fullName evidence="2">13153_t:CDS:1</fullName>
    </submittedName>
</protein>
<dbReference type="Proteomes" id="UP000789901">
    <property type="component" value="Unassembled WGS sequence"/>
</dbReference>
<name>A0ABN7WVA7_GIGMA</name>
<feature type="compositionally biased region" description="Basic residues" evidence="1">
    <location>
        <begin position="12"/>
        <end position="22"/>
    </location>
</feature>
<sequence>KAKIREITSPIRTKRKRKPAKLPRPKNYLELTANLAKSPNIRAFFTDLLRNFAGKFARIIWSNLSRVSSSVVPV</sequence>